<evidence type="ECO:0000313" key="1">
    <source>
        <dbReference type="EMBL" id="KAF2848017.1"/>
    </source>
</evidence>
<dbReference type="AlphaFoldDB" id="A0A6A7B059"/>
<accession>A0A6A7B059</accession>
<name>A0A6A7B059_9PLEO</name>
<gene>
    <name evidence="1" type="ORF">T440DRAFT_181901</name>
</gene>
<evidence type="ECO:0000313" key="2">
    <source>
        <dbReference type="Proteomes" id="UP000799423"/>
    </source>
</evidence>
<protein>
    <submittedName>
        <fullName evidence="1">Uncharacterized protein</fullName>
    </submittedName>
</protein>
<dbReference type="Proteomes" id="UP000799423">
    <property type="component" value="Unassembled WGS sequence"/>
</dbReference>
<sequence length="179" mass="19981">MGVAIFLRSLKSTMHSFAIIDTFAFTFLSQTDRGRATCGISQESGDGRRLVCVMPLHVPWVQWSVEMPRLSRQPYSKRLQSMVLVHCYSMGWYCCCTCAGVTNLRLVQPYRVVHFSSDESSGACDNFLATHDLDCYKNTLHRLGLTNLGSLLAMLGHANNTTLNHTPLVAALSHISCHR</sequence>
<dbReference type="EMBL" id="MU006321">
    <property type="protein sequence ID" value="KAF2848017.1"/>
    <property type="molecule type" value="Genomic_DNA"/>
</dbReference>
<proteinExistence type="predicted"/>
<reference evidence="1" key="1">
    <citation type="submission" date="2020-01" db="EMBL/GenBank/DDBJ databases">
        <authorList>
            <consortium name="DOE Joint Genome Institute"/>
            <person name="Haridas S."/>
            <person name="Albert R."/>
            <person name="Binder M."/>
            <person name="Bloem J."/>
            <person name="Labutti K."/>
            <person name="Salamov A."/>
            <person name="Andreopoulos B."/>
            <person name="Baker S.E."/>
            <person name="Barry K."/>
            <person name="Bills G."/>
            <person name="Bluhm B.H."/>
            <person name="Cannon C."/>
            <person name="Castanera R."/>
            <person name="Culley D.E."/>
            <person name="Daum C."/>
            <person name="Ezra D."/>
            <person name="Gonzalez J.B."/>
            <person name="Henrissat B."/>
            <person name="Kuo A."/>
            <person name="Liang C."/>
            <person name="Lipzen A."/>
            <person name="Lutzoni F."/>
            <person name="Magnuson J."/>
            <person name="Mondo S."/>
            <person name="Nolan M."/>
            <person name="Ohm R."/>
            <person name="Pangilinan J."/>
            <person name="Park H.-J."/>
            <person name="Ramirez L."/>
            <person name="Alfaro M."/>
            <person name="Sun H."/>
            <person name="Tritt A."/>
            <person name="Yoshinaga Y."/>
            <person name="Zwiers L.-H."/>
            <person name="Turgeon B.G."/>
            <person name="Goodwin S.B."/>
            <person name="Spatafora J.W."/>
            <person name="Crous P.W."/>
            <person name="Grigoriev I.V."/>
        </authorList>
    </citation>
    <scope>NUCLEOTIDE SEQUENCE</scope>
    <source>
        <strain evidence="1">IPT5</strain>
    </source>
</reference>
<organism evidence="1 2">
    <name type="scientific">Plenodomus tracheiphilus IPT5</name>
    <dbReference type="NCBI Taxonomy" id="1408161"/>
    <lineage>
        <taxon>Eukaryota</taxon>
        <taxon>Fungi</taxon>
        <taxon>Dikarya</taxon>
        <taxon>Ascomycota</taxon>
        <taxon>Pezizomycotina</taxon>
        <taxon>Dothideomycetes</taxon>
        <taxon>Pleosporomycetidae</taxon>
        <taxon>Pleosporales</taxon>
        <taxon>Pleosporineae</taxon>
        <taxon>Leptosphaeriaceae</taxon>
        <taxon>Plenodomus</taxon>
    </lineage>
</organism>
<keyword evidence="2" id="KW-1185">Reference proteome</keyword>